<keyword evidence="4" id="KW-1185">Reference proteome</keyword>
<evidence type="ECO:0000256" key="1">
    <source>
        <dbReference type="SAM" id="MobiDB-lite"/>
    </source>
</evidence>
<evidence type="ECO:0000256" key="2">
    <source>
        <dbReference type="SAM" id="Phobius"/>
    </source>
</evidence>
<protein>
    <submittedName>
        <fullName evidence="3">Uncharacterized protein</fullName>
    </submittedName>
</protein>
<feature type="region of interest" description="Disordered" evidence="1">
    <location>
        <begin position="721"/>
        <end position="744"/>
    </location>
</feature>
<dbReference type="STRING" id="418459.H6QUG1"/>
<dbReference type="EMBL" id="DS178339">
    <property type="protein sequence ID" value="EHS64624.1"/>
    <property type="molecule type" value="Genomic_DNA"/>
</dbReference>
<feature type="region of interest" description="Disordered" evidence="1">
    <location>
        <begin position="861"/>
        <end position="883"/>
    </location>
</feature>
<dbReference type="OrthoDB" id="2504200at2759"/>
<dbReference type="GeneID" id="13542436"/>
<dbReference type="InParanoid" id="H6QUG1"/>
<reference evidence="4" key="1">
    <citation type="journal article" date="2011" name="Proc. Natl. Acad. Sci. U.S.A.">
        <title>Obligate biotrophy features unraveled by the genomic analysis of rust fungi.</title>
        <authorList>
            <person name="Duplessis S."/>
            <person name="Cuomo C.A."/>
            <person name="Lin Y.-C."/>
            <person name="Aerts A."/>
            <person name="Tisserant E."/>
            <person name="Veneault-Fourrey C."/>
            <person name="Joly D.L."/>
            <person name="Hacquard S."/>
            <person name="Amselem J."/>
            <person name="Cantarel B.L."/>
            <person name="Chiu R."/>
            <person name="Coutinho P.M."/>
            <person name="Feau N."/>
            <person name="Field M."/>
            <person name="Frey P."/>
            <person name="Gelhaye E."/>
            <person name="Goldberg J."/>
            <person name="Grabherr M.G."/>
            <person name="Kodira C.D."/>
            <person name="Kohler A."/>
            <person name="Kuees U."/>
            <person name="Lindquist E.A."/>
            <person name="Lucas S.M."/>
            <person name="Mago R."/>
            <person name="Mauceli E."/>
            <person name="Morin E."/>
            <person name="Murat C."/>
            <person name="Pangilinan J.L."/>
            <person name="Park R."/>
            <person name="Pearson M."/>
            <person name="Quesneville H."/>
            <person name="Rouhier N."/>
            <person name="Sakthikumar S."/>
            <person name="Salamov A.A."/>
            <person name="Schmutz J."/>
            <person name="Selles B."/>
            <person name="Shapiro H."/>
            <person name="Tanguay P."/>
            <person name="Tuskan G.A."/>
            <person name="Henrissat B."/>
            <person name="Van de Peer Y."/>
            <person name="Rouze P."/>
            <person name="Ellis J.G."/>
            <person name="Dodds P.N."/>
            <person name="Schein J.E."/>
            <person name="Zhong S."/>
            <person name="Hamelin R.C."/>
            <person name="Grigoriev I.V."/>
            <person name="Szabo L.J."/>
            <person name="Martin F."/>
        </authorList>
    </citation>
    <scope>NUCLEOTIDE SEQUENCE [LARGE SCALE GENOMIC DNA]</scope>
    <source>
        <strain evidence="4">CRL 75-36-700-3 / race SCCL</strain>
    </source>
</reference>
<dbReference type="VEuPathDB" id="FungiDB:PGTG_22440"/>
<evidence type="ECO:0000313" key="3">
    <source>
        <dbReference type="EMBL" id="EHS64624.1"/>
    </source>
</evidence>
<keyword evidence="2" id="KW-0472">Membrane</keyword>
<dbReference type="KEGG" id="pgr:PGTG_22440"/>
<keyword evidence="2" id="KW-1133">Transmembrane helix</keyword>
<proteinExistence type="predicted"/>
<name>H6QUG1_PUCGT</name>
<dbReference type="AlphaFoldDB" id="H6QUG1"/>
<feature type="transmembrane region" description="Helical" evidence="2">
    <location>
        <begin position="17"/>
        <end position="43"/>
    </location>
</feature>
<evidence type="ECO:0000313" key="4">
    <source>
        <dbReference type="Proteomes" id="UP000008783"/>
    </source>
</evidence>
<dbReference type="Proteomes" id="UP000008783">
    <property type="component" value="Unassembled WGS sequence"/>
</dbReference>
<gene>
    <name evidence="3" type="ORF">PGTG_22440</name>
</gene>
<sequence>MICIDLQFDKKCFQFSVVWPLVVVVSFSWLLYVCMLLFCFFGLEVRVEAKTKSNKNHPIHSFGGLMNNSSWSRWTHLIINSNTSRTTTSRLLSTNNNNNNKPLQLLIQHALLHRHLDPIQFQRSSSGQAQLDNLLLGSLILNDHRRANYYLNRIEASHSTHQNDQFYPNLFKVCGLIGRGMGMMRRVVKAQLSASHSNQRPLRPAQIKIIEAYIENLIRWTQIERAWSLLASFDFGPSIDLSLQAELIGGRFSKRVKRIKKPPDSNKPLWKPNSSAYSSLLSIYLILDRPDLALKLNSNIDLSKIDPCMALLVCARASTSSHHQEEHPLHIDSITPPGPITTTVLAKYIYRKRGPIGFIRWLEQQTKIDSSNRILLSAWLDILLLPSEPALEPVELAEWIERIDQHDLLGERELERYLRYTREWLESQANSKIRLNLSQRRWSLDNPNRHPSIDRPISIDPDDPRLGYPQLINLFKKVYHQKLPSSSSSSRTTTSENNEFIKPSTVVVSEMVRILSLIGTPPGKLTELLDREVQENQSQIRSTHMIGLIWSKIVNHDLNGLNTLIDKEMKLKYKLVLTGLLTTIILAGLIATRAPKPMIIRISQKLIEQCPTTSPSNQQNPQNYYKLNQHTDLESVESYLNLIKAAEAVGDLILIKELHESLVAKFGREKFFGTDRPVSIDYLHLIFQAYMKLNEPLLAQTEVSLWFESLQEHYLASIPLADPPPSLPSSTTTTTTTDREESKRFLSSGVLQDFLDSQPGSKLIESDDLRGDGADERQKYGKFLESLTRSSMLIAKKLDSLGRLRRLFARTDALGLRKGEEEWEAARLAEIQARLLKFRRAQELNLELIIRFQSFLPCALPSPSSSAPTTPESPIQSCNVDGLDDQLEPLEEKKIIPRPDPSSSS</sequence>
<keyword evidence="2" id="KW-0812">Transmembrane</keyword>
<organism evidence="3 4">
    <name type="scientific">Puccinia graminis f. sp. tritici (strain CRL 75-36-700-3 / race SCCL)</name>
    <name type="common">Black stem rust fungus</name>
    <dbReference type="NCBI Taxonomy" id="418459"/>
    <lineage>
        <taxon>Eukaryota</taxon>
        <taxon>Fungi</taxon>
        <taxon>Dikarya</taxon>
        <taxon>Basidiomycota</taxon>
        <taxon>Pucciniomycotina</taxon>
        <taxon>Pucciniomycetes</taxon>
        <taxon>Pucciniales</taxon>
        <taxon>Pucciniaceae</taxon>
        <taxon>Puccinia</taxon>
    </lineage>
</organism>
<dbReference type="HOGENOM" id="CLU_016625_0_0_1"/>
<dbReference type="RefSeq" id="XP_003888848.1">
    <property type="nucleotide sequence ID" value="XM_003888799.1"/>
</dbReference>
<feature type="compositionally biased region" description="Low complexity" evidence="1">
    <location>
        <begin position="861"/>
        <end position="874"/>
    </location>
</feature>
<accession>H6QUG1</accession>